<name>X1MRF7_9ZZZZ</name>
<dbReference type="GO" id="GO:0016020">
    <property type="term" value="C:membrane"/>
    <property type="evidence" value="ECO:0007669"/>
    <property type="project" value="UniProtKB-SubCell"/>
</dbReference>
<evidence type="ECO:0000259" key="7">
    <source>
        <dbReference type="Pfam" id="PF03600"/>
    </source>
</evidence>
<feature type="transmembrane region" description="Helical" evidence="6">
    <location>
        <begin position="203"/>
        <end position="222"/>
    </location>
</feature>
<keyword evidence="5 6" id="KW-0472">Membrane</keyword>
<evidence type="ECO:0000313" key="8">
    <source>
        <dbReference type="EMBL" id="GAI17275.1"/>
    </source>
</evidence>
<evidence type="ECO:0000256" key="5">
    <source>
        <dbReference type="ARBA" id="ARBA00023136"/>
    </source>
</evidence>
<accession>X1MRF7</accession>
<feature type="non-terminal residue" evidence="8">
    <location>
        <position position="242"/>
    </location>
</feature>
<keyword evidence="2" id="KW-0813">Transport</keyword>
<comment type="caution">
    <text evidence="8">The sequence shown here is derived from an EMBL/GenBank/DDBJ whole genome shotgun (WGS) entry which is preliminary data.</text>
</comment>
<dbReference type="PANTHER" id="PTHR43568">
    <property type="entry name" value="P PROTEIN"/>
    <property type="match status" value="1"/>
</dbReference>
<keyword evidence="4 6" id="KW-1133">Transmembrane helix</keyword>
<dbReference type="AlphaFoldDB" id="X1MRF7"/>
<evidence type="ECO:0000256" key="3">
    <source>
        <dbReference type="ARBA" id="ARBA00022692"/>
    </source>
</evidence>
<gene>
    <name evidence="8" type="ORF">S06H3_16587</name>
</gene>
<dbReference type="PANTHER" id="PTHR43568:SF1">
    <property type="entry name" value="P PROTEIN"/>
    <property type="match status" value="1"/>
</dbReference>
<keyword evidence="3 6" id="KW-0812">Transmembrane</keyword>
<feature type="domain" description="Citrate transporter-like" evidence="7">
    <location>
        <begin position="3"/>
        <end position="237"/>
    </location>
</feature>
<protein>
    <recommendedName>
        <fullName evidence="7">Citrate transporter-like domain-containing protein</fullName>
    </recommendedName>
</protein>
<feature type="transmembrane region" description="Helical" evidence="6">
    <location>
        <begin position="108"/>
        <end position="133"/>
    </location>
</feature>
<feature type="transmembrane region" description="Helical" evidence="6">
    <location>
        <begin position="145"/>
        <end position="165"/>
    </location>
</feature>
<evidence type="ECO:0000256" key="2">
    <source>
        <dbReference type="ARBA" id="ARBA00022448"/>
    </source>
</evidence>
<dbReference type="EMBL" id="BARV01008214">
    <property type="protein sequence ID" value="GAI17275.1"/>
    <property type="molecule type" value="Genomic_DNA"/>
</dbReference>
<dbReference type="GO" id="GO:0055085">
    <property type="term" value="P:transmembrane transport"/>
    <property type="evidence" value="ECO:0007669"/>
    <property type="project" value="InterPro"/>
</dbReference>
<evidence type="ECO:0000256" key="1">
    <source>
        <dbReference type="ARBA" id="ARBA00004141"/>
    </source>
</evidence>
<comment type="subcellular location">
    <subcellularLocation>
        <location evidence="1">Membrane</location>
        <topology evidence="1">Multi-pass membrane protein</topology>
    </subcellularLocation>
</comment>
<reference evidence="8" key="1">
    <citation type="journal article" date="2014" name="Front. Microbiol.">
        <title>High frequency of phylogenetically diverse reductive dehalogenase-homologous genes in deep subseafloor sedimentary metagenomes.</title>
        <authorList>
            <person name="Kawai M."/>
            <person name="Futagami T."/>
            <person name="Toyoda A."/>
            <person name="Takaki Y."/>
            <person name="Nishi S."/>
            <person name="Hori S."/>
            <person name="Arai W."/>
            <person name="Tsubouchi T."/>
            <person name="Morono Y."/>
            <person name="Uchiyama I."/>
            <person name="Ito T."/>
            <person name="Fujiyama A."/>
            <person name="Inagaki F."/>
            <person name="Takami H."/>
        </authorList>
    </citation>
    <scope>NUCLEOTIDE SEQUENCE</scope>
    <source>
        <strain evidence="8">Expedition CK06-06</strain>
    </source>
</reference>
<proteinExistence type="predicted"/>
<dbReference type="InterPro" id="IPR004680">
    <property type="entry name" value="Cit_transptr-like_dom"/>
</dbReference>
<evidence type="ECO:0000256" key="4">
    <source>
        <dbReference type="ARBA" id="ARBA00022989"/>
    </source>
</evidence>
<organism evidence="8">
    <name type="scientific">marine sediment metagenome</name>
    <dbReference type="NCBI Taxonomy" id="412755"/>
    <lineage>
        <taxon>unclassified sequences</taxon>
        <taxon>metagenomes</taxon>
        <taxon>ecological metagenomes</taxon>
    </lineage>
</organism>
<dbReference type="InterPro" id="IPR051475">
    <property type="entry name" value="Diverse_Ion_Transporter"/>
</dbReference>
<sequence>MYASLLGSGAMVLVGAVSAEEILHFIDIEILAVIVGMMLLVRGAESSGIFNFIAKKIIKSSRSLNSFAIVLTFLTLILSMLLNNIGAMLIVATITIPLVRSLKIKSEMFLIFQAIIVNIGGMMLLMSSIPNIIVAVEGGISFSSFLVNIAPIGAILFVVTLLIFLRLFGSEVEKGITQEMRSLEFSDWVDLSVMEFDKKGEDWRMAVAALIMVFTIICFAVYDRIGLTPAFVAMTGGYLMLM</sequence>
<feature type="transmembrane region" description="Helical" evidence="6">
    <location>
        <begin position="66"/>
        <end position="96"/>
    </location>
</feature>
<dbReference type="Pfam" id="PF03600">
    <property type="entry name" value="CitMHS"/>
    <property type="match status" value="1"/>
</dbReference>
<feature type="transmembrane region" description="Helical" evidence="6">
    <location>
        <begin position="29"/>
        <end position="54"/>
    </location>
</feature>
<evidence type="ECO:0000256" key="6">
    <source>
        <dbReference type="SAM" id="Phobius"/>
    </source>
</evidence>